<organism evidence="1 2">
    <name type="scientific">Mycobacteroides chelonae</name>
    <name type="common">Mycobacterium chelonae</name>
    <dbReference type="NCBI Taxonomy" id="1774"/>
    <lineage>
        <taxon>Bacteria</taxon>
        <taxon>Bacillati</taxon>
        <taxon>Actinomycetota</taxon>
        <taxon>Actinomycetes</taxon>
        <taxon>Mycobacteriales</taxon>
        <taxon>Mycobacteriaceae</taxon>
        <taxon>Mycobacteroides</taxon>
    </lineage>
</organism>
<gene>
    <name evidence="1" type="ORF">BKG84_24400</name>
</gene>
<name>A0A1S1LYN7_MYCCH</name>
<accession>A0A1S1LYN7</accession>
<comment type="caution">
    <text evidence="1">The sequence shown here is derived from an EMBL/GenBank/DDBJ whole genome shotgun (WGS) entry which is preliminary data.</text>
</comment>
<evidence type="ECO:0000313" key="1">
    <source>
        <dbReference type="EMBL" id="OHU76040.1"/>
    </source>
</evidence>
<protein>
    <submittedName>
        <fullName evidence="1">Uncharacterized protein</fullName>
    </submittedName>
</protein>
<dbReference type="AlphaFoldDB" id="A0A1S1LYN7"/>
<dbReference type="RefSeq" id="WP_070952745.1">
    <property type="nucleotide sequence ID" value="NZ_MLIS01000004.1"/>
</dbReference>
<evidence type="ECO:0000313" key="2">
    <source>
        <dbReference type="Proteomes" id="UP000179441"/>
    </source>
</evidence>
<keyword evidence="2" id="KW-1185">Reference proteome</keyword>
<dbReference type="Proteomes" id="UP000179441">
    <property type="component" value="Unassembled WGS sequence"/>
</dbReference>
<proteinExistence type="predicted"/>
<sequence>MTATDDFQAHWPAPKLDNLIDEMYGHFPAIEYERGDGERVIVQMYEDGTGRLVIGINGTEGADIVVEEDDESTAAVNLTAFHCPTEHEVDPDASDWARINEASQQHHWRHYRSGQRETTTIYERPGQRLVITYSPSGRVIHAVLAPTVDANPVGAWTHFVGSDRAAQVLAAVTAEPKEQTAS</sequence>
<dbReference type="EMBL" id="MLIS01000004">
    <property type="protein sequence ID" value="OHU76040.1"/>
    <property type="molecule type" value="Genomic_DNA"/>
</dbReference>
<reference evidence="1 2" key="1">
    <citation type="submission" date="2016-10" db="EMBL/GenBank/DDBJ databases">
        <title>Evaluation of Human, Veterinary and Environmental Mycobacterium chelonae Isolates by Core Genome Phylogenomic Analysis, Targeted Gene Comparison, and Anti-microbial Susceptibility Patterns: A Tale of Mistaken Identities.</title>
        <authorList>
            <person name="Fogelson S.B."/>
            <person name="Camus A.C."/>
            <person name="Lorenz W."/>
            <person name="Vasireddy R."/>
            <person name="Vasireddy S."/>
            <person name="Smith T."/>
            <person name="Brown-Elliott B.A."/>
            <person name="Wallace R.J.Jr."/>
            <person name="Hasan N.A."/>
            <person name="Reischl U."/>
            <person name="Sanchez S."/>
        </authorList>
    </citation>
    <scope>NUCLEOTIDE SEQUENCE [LARGE SCALE GENOMIC DNA]</scope>
    <source>
        <strain evidence="1 2">15518</strain>
    </source>
</reference>